<reference evidence="1 2" key="1">
    <citation type="submission" date="2024-06" db="EMBL/GenBank/DDBJ databases">
        <title>Genomic Encyclopedia of Type Strains, Phase IV (KMG-IV): sequencing the most valuable type-strain genomes for metagenomic binning, comparative biology and taxonomic classification.</title>
        <authorList>
            <person name="Goeker M."/>
        </authorList>
    </citation>
    <scope>NUCLEOTIDE SEQUENCE [LARGE SCALE GENOMIC DNA]</scope>
    <source>
        <strain evidence="1 2">DSM 21460</strain>
    </source>
</reference>
<dbReference type="EMBL" id="JBEPMA010000001">
    <property type="protein sequence ID" value="MET3616718.1"/>
    <property type="molecule type" value="Genomic_DNA"/>
</dbReference>
<protein>
    <submittedName>
        <fullName evidence="1">Uncharacterized protein</fullName>
    </submittedName>
</protein>
<evidence type="ECO:0000313" key="2">
    <source>
        <dbReference type="Proteomes" id="UP001549162"/>
    </source>
</evidence>
<sequence>MAKLKFDRSLNINIKLREKITVPYNEVWKGTITYSEGLYINGNYMRSSSSTLADSKYVANPILLNIILGGGATFHGIIDDIGVTFTGLAFKVIG</sequence>
<name>A0ABV2J7J3_9FIRM</name>
<keyword evidence="2" id="KW-1185">Reference proteome</keyword>
<dbReference type="Proteomes" id="UP001549162">
    <property type="component" value="Unassembled WGS sequence"/>
</dbReference>
<accession>A0ABV2J7J3</accession>
<comment type="caution">
    <text evidence="1">The sequence shown here is derived from an EMBL/GenBank/DDBJ whole genome shotgun (WGS) entry which is preliminary data.</text>
</comment>
<dbReference type="RefSeq" id="WP_354366719.1">
    <property type="nucleotide sequence ID" value="NZ_JBEPMA010000001.1"/>
</dbReference>
<proteinExistence type="predicted"/>
<organism evidence="1 2">
    <name type="scientific">Peptoniphilus olsenii</name>
    <dbReference type="NCBI Taxonomy" id="411570"/>
    <lineage>
        <taxon>Bacteria</taxon>
        <taxon>Bacillati</taxon>
        <taxon>Bacillota</taxon>
        <taxon>Tissierellia</taxon>
        <taxon>Tissierellales</taxon>
        <taxon>Peptoniphilaceae</taxon>
        <taxon>Peptoniphilus</taxon>
    </lineage>
</organism>
<evidence type="ECO:0000313" key="1">
    <source>
        <dbReference type="EMBL" id="MET3616718.1"/>
    </source>
</evidence>
<gene>
    <name evidence="1" type="ORF">ABID14_000338</name>
</gene>